<protein>
    <recommendedName>
        <fullName evidence="3">LPS export ABC transporter periplasmic protein LptC</fullName>
    </recommendedName>
</protein>
<dbReference type="RefSeq" id="WP_138152668.1">
    <property type="nucleotide sequence ID" value="NZ_CBDDKQ010000004.1"/>
</dbReference>
<dbReference type="EMBL" id="VANU01000004">
    <property type="protein sequence ID" value="TLP37523.1"/>
    <property type="molecule type" value="Genomic_DNA"/>
</dbReference>
<sequence length="177" mass="20679">MVIRIFVLSLLILATFSYFIPFDKVDKKESIEDLPLLVFDDSIMYTLSPQNMNRIVYSKKAIRYKTKDVLLNGSLTTRNINSKGDIITDTLLADKIVKRAEKFKFLNNVKFTRNDYVNLNTDELDYNAQTKIAFNSKPFDGNYYENYIKGENIYLDLNKYYMSAKNTHFEIDTNKGN</sequence>
<reference evidence="1 2" key="1">
    <citation type="submission" date="2019-05" db="EMBL/GenBank/DDBJ databases">
        <title>Arcobacter sp. nov., isolated from sea sediment.</title>
        <authorList>
            <person name="Kim W."/>
        </authorList>
    </citation>
    <scope>NUCLEOTIDE SEQUENCE [LARGE SCALE GENOMIC DNA]</scope>
    <source>
        <strain evidence="1 2">CAU 1517</strain>
    </source>
</reference>
<name>A0A5R8Y0C2_9BACT</name>
<evidence type="ECO:0000313" key="1">
    <source>
        <dbReference type="EMBL" id="TLP37523.1"/>
    </source>
</evidence>
<dbReference type="AlphaFoldDB" id="A0A5R8Y0C2"/>
<evidence type="ECO:0000313" key="2">
    <source>
        <dbReference type="Proteomes" id="UP000308901"/>
    </source>
</evidence>
<accession>A0A5R8Y0C2</accession>
<comment type="caution">
    <text evidence="1">The sequence shown here is derived from an EMBL/GenBank/DDBJ whole genome shotgun (WGS) entry which is preliminary data.</text>
</comment>
<dbReference type="Proteomes" id="UP000308901">
    <property type="component" value="Unassembled WGS sequence"/>
</dbReference>
<evidence type="ECO:0008006" key="3">
    <source>
        <dbReference type="Google" id="ProtNLM"/>
    </source>
</evidence>
<dbReference type="OrthoDB" id="5348970at2"/>
<keyword evidence="2" id="KW-1185">Reference proteome</keyword>
<gene>
    <name evidence="1" type="ORF">FDK22_09355</name>
</gene>
<organism evidence="1 2">
    <name type="scientific">Arcobacter arenosus</name>
    <dbReference type="NCBI Taxonomy" id="2576037"/>
    <lineage>
        <taxon>Bacteria</taxon>
        <taxon>Pseudomonadati</taxon>
        <taxon>Campylobacterota</taxon>
        <taxon>Epsilonproteobacteria</taxon>
        <taxon>Campylobacterales</taxon>
        <taxon>Arcobacteraceae</taxon>
        <taxon>Arcobacter</taxon>
    </lineage>
</organism>
<proteinExistence type="predicted"/>